<dbReference type="Proteomes" id="UP000614601">
    <property type="component" value="Unassembled WGS sequence"/>
</dbReference>
<protein>
    <submittedName>
        <fullName evidence="1">Uncharacterized protein</fullName>
    </submittedName>
</protein>
<organism evidence="1 2">
    <name type="scientific">Bursaphelenchus okinawaensis</name>
    <dbReference type="NCBI Taxonomy" id="465554"/>
    <lineage>
        <taxon>Eukaryota</taxon>
        <taxon>Metazoa</taxon>
        <taxon>Ecdysozoa</taxon>
        <taxon>Nematoda</taxon>
        <taxon>Chromadorea</taxon>
        <taxon>Rhabditida</taxon>
        <taxon>Tylenchina</taxon>
        <taxon>Tylenchomorpha</taxon>
        <taxon>Aphelenchoidea</taxon>
        <taxon>Aphelenchoididae</taxon>
        <taxon>Bursaphelenchus</taxon>
    </lineage>
</organism>
<gene>
    <name evidence="1" type="ORF">BOKJ2_LOCUS4530</name>
</gene>
<reference evidence="1" key="1">
    <citation type="submission" date="2020-09" db="EMBL/GenBank/DDBJ databases">
        <authorList>
            <person name="Kikuchi T."/>
        </authorList>
    </citation>
    <scope>NUCLEOTIDE SEQUENCE</scope>
    <source>
        <strain evidence="1">SH1</strain>
    </source>
</reference>
<dbReference type="AlphaFoldDB" id="A0A811KBM8"/>
<dbReference type="Proteomes" id="UP000783686">
    <property type="component" value="Unassembled WGS sequence"/>
</dbReference>
<proteinExistence type="predicted"/>
<dbReference type="EMBL" id="CAJFCW020000002">
    <property type="protein sequence ID" value="CAG9097409.1"/>
    <property type="molecule type" value="Genomic_DNA"/>
</dbReference>
<comment type="caution">
    <text evidence="1">The sequence shown here is derived from an EMBL/GenBank/DDBJ whole genome shotgun (WGS) entry which is preliminary data.</text>
</comment>
<dbReference type="EMBL" id="CAJFDH010000002">
    <property type="protein sequence ID" value="CAD5212729.1"/>
    <property type="molecule type" value="Genomic_DNA"/>
</dbReference>
<accession>A0A811KBM8</accession>
<evidence type="ECO:0000313" key="2">
    <source>
        <dbReference type="Proteomes" id="UP000614601"/>
    </source>
</evidence>
<evidence type="ECO:0000313" key="1">
    <source>
        <dbReference type="EMBL" id="CAD5212729.1"/>
    </source>
</evidence>
<name>A0A811KBM8_9BILA</name>
<keyword evidence="2" id="KW-1185">Reference proteome</keyword>
<sequence length="171" mass="19245">MPEEDDKVGEYAHYNLDSGCGTIGYAFKDSKSRGESREQGVSDLPVANRHKIGCRNRISNKPRIGYNIRIRNRICSSSVTEPELATRSESAKNPHLLANRLPNPASAMMMPQYPNLQLPNSAFIVANAAHIQQEIALLSLHWQLHNPRYMNLYQDVNVDDQNQNISIDDQG</sequence>